<evidence type="ECO:0000313" key="4">
    <source>
        <dbReference type="Proteomes" id="UP000236333"/>
    </source>
</evidence>
<evidence type="ECO:0000259" key="2">
    <source>
        <dbReference type="PROSITE" id="PS50172"/>
    </source>
</evidence>
<name>A0A2J8A8R6_9CHLO</name>
<dbReference type="InterPro" id="IPR036420">
    <property type="entry name" value="BRCT_dom_sf"/>
</dbReference>
<feature type="compositionally biased region" description="Gly residues" evidence="1">
    <location>
        <begin position="257"/>
        <end position="266"/>
    </location>
</feature>
<feature type="compositionally biased region" description="Low complexity" evidence="1">
    <location>
        <begin position="237"/>
        <end position="249"/>
    </location>
</feature>
<evidence type="ECO:0000256" key="1">
    <source>
        <dbReference type="SAM" id="MobiDB-lite"/>
    </source>
</evidence>
<protein>
    <recommendedName>
        <fullName evidence="2">BRCT domain-containing protein</fullName>
    </recommendedName>
</protein>
<gene>
    <name evidence="3" type="ORF">TSOC_004487</name>
</gene>
<evidence type="ECO:0000313" key="3">
    <source>
        <dbReference type="EMBL" id="PNH08932.1"/>
    </source>
</evidence>
<feature type="domain" description="BRCT" evidence="2">
    <location>
        <begin position="1"/>
        <end position="66"/>
    </location>
</feature>
<feature type="compositionally biased region" description="Pro residues" evidence="1">
    <location>
        <begin position="305"/>
        <end position="325"/>
    </location>
</feature>
<feature type="compositionally biased region" description="Polar residues" evidence="1">
    <location>
        <begin position="409"/>
        <end position="422"/>
    </location>
</feature>
<feature type="region of interest" description="Disordered" evidence="1">
    <location>
        <begin position="435"/>
        <end position="528"/>
    </location>
</feature>
<dbReference type="Pfam" id="PF12738">
    <property type="entry name" value="PTCB-BRCT"/>
    <property type="match status" value="1"/>
</dbReference>
<dbReference type="SUPFAM" id="SSF52113">
    <property type="entry name" value="BRCT domain"/>
    <property type="match status" value="1"/>
</dbReference>
<dbReference type="Gene3D" id="3.40.50.10190">
    <property type="entry name" value="BRCT domain"/>
    <property type="match status" value="1"/>
</dbReference>
<feature type="compositionally biased region" description="Low complexity" evidence="1">
    <location>
        <begin position="290"/>
        <end position="304"/>
    </location>
</feature>
<feature type="region of interest" description="Disordered" evidence="1">
    <location>
        <begin position="390"/>
        <end position="422"/>
    </location>
</feature>
<dbReference type="Proteomes" id="UP000236333">
    <property type="component" value="Unassembled WGS sequence"/>
</dbReference>
<sequence length="528" mass="53107">MRELVTRLGGTFAQNFSRRCSYLVMTDVESDKFAAALRWGVPVVNPDWVLDSAIAGRPLDDPTALAGYLPKGITPAEMEERRQAARAAAARRGGGGDGGSQLAGGGALGPTQQGPGGAGLPMPQIPSTMPIQPAPHDTTQPPQRNGGHSAALGMPPRPSQAAPRSGALAQEPQAGGPRGPQAARLPQGSGAPPAAGRPQPVLQPLLAALLDDGSPMGEARTNGLTDAPVPYRPAALQDQAAAPREQAAAHPGEVAGQQGGRHGAGEAGTTADQQGPGARGGADPPRPPCSSAQQHGASGGAQADPPAPQQAPAPPPPPPPAPAEGPPHDRQPHPHGRQPHPLDGSAPEDDAATAMLLQFINHNKLPMQDMMCSQIDLPLPLPMLPPAHAPLGAAASGEGPLTGPGAGTSEPSRQLGSAQLPATLSMKLTDADMAGAAAGGRRTRKRTAAAAAGEGPGLADRVAGPPGRRGRAEEEEGFGVAMSQQVGYEAVAAAPPPRATRSTSRSSRGGGGADAKESLINAVQGNKR</sequence>
<dbReference type="EMBL" id="PGGS01000111">
    <property type="protein sequence ID" value="PNH08932.1"/>
    <property type="molecule type" value="Genomic_DNA"/>
</dbReference>
<keyword evidence="4" id="KW-1185">Reference proteome</keyword>
<dbReference type="InterPro" id="IPR001357">
    <property type="entry name" value="BRCT_dom"/>
</dbReference>
<dbReference type="CDD" id="cd00027">
    <property type="entry name" value="BRCT"/>
    <property type="match status" value="1"/>
</dbReference>
<accession>A0A2J8A8R6</accession>
<feature type="compositionally biased region" description="Low complexity" evidence="1">
    <location>
        <begin position="198"/>
        <end position="210"/>
    </location>
</feature>
<feature type="compositionally biased region" description="Gly residues" evidence="1">
    <location>
        <begin position="92"/>
        <end position="119"/>
    </location>
</feature>
<feature type="region of interest" description="Disordered" evidence="1">
    <location>
        <begin position="78"/>
        <end position="353"/>
    </location>
</feature>
<reference evidence="3 4" key="1">
    <citation type="journal article" date="2017" name="Mol. Biol. Evol.">
        <title>The 4-celled Tetrabaena socialis nuclear genome reveals the essential components for genetic control of cell number at the origin of multicellularity in the volvocine lineage.</title>
        <authorList>
            <person name="Featherston J."/>
            <person name="Arakaki Y."/>
            <person name="Hanschen E.R."/>
            <person name="Ferris P.J."/>
            <person name="Michod R.E."/>
            <person name="Olson B.J.S.C."/>
            <person name="Nozaki H."/>
            <person name="Durand P.M."/>
        </authorList>
    </citation>
    <scope>NUCLEOTIDE SEQUENCE [LARGE SCALE GENOMIC DNA]</scope>
    <source>
        <strain evidence="3 4">NIES-571</strain>
    </source>
</reference>
<feature type="compositionally biased region" description="Low complexity" evidence="1">
    <location>
        <begin position="448"/>
        <end position="466"/>
    </location>
</feature>
<dbReference type="OrthoDB" id="251770at2759"/>
<dbReference type="PROSITE" id="PS50172">
    <property type="entry name" value="BRCT"/>
    <property type="match status" value="1"/>
</dbReference>
<organism evidence="3 4">
    <name type="scientific">Tetrabaena socialis</name>
    <dbReference type="NCBI Taxonomy" id="47790"/>
    <lineage>
        <taxon>Eukaryota</taxon>
        <taxon>Viridiplantae</taxon>
        <taxon>Chlorophyta</taxon>
        <taxon>core chlorophytes</taxon>
        <taxon>Chlorophyceae</taxon>
        <taxon>CS clade</taxon>
        <taxon>Chlamydomonadales</taxon>
        <taxon>Tetrabaenaceae</taxon>
        <taxon>Tetrabaena</taxon>
    </lineage>
</organism>
<proteinExistence type="predicted"/>
<dbReference type="AlphaFoldDB" id="A0A2J8A8R6"/>
<comment type="caution">
    <text evidence="3">The sequence shown here is derived from an EMBL/GenBank/DDBJ whole genome shotgun (WGS) entry which is preliminary data.</text>
</comment>